<feature type="transmembrane region" description="Helical" evidence="5">
    <location>
        <begin position="83"/>
        <end position="104"/>
    </location>
</feature>
<dbReference type="STRING" id="679197.HMPREF9336_04069"/>
<comment type="subcellular location">
    <subcellularLocation>
        <location evidence="1">Cell membrane</location>
        <topology evidence="1">Multi-pass membrane protein</topology>
    </subcellularLocation>
</comment>
<feature type="transmembrane region" description="Helical" evidence="5">
    <location>
        <begin position="337"/>
        <end position="360"/>
    </location>
</feature>
<feature type="transmembrane region" description="Helical" evidence="5">
    <location>
        <begin position="141"/>
        <end position="161"/>
    </location>
</feature>
<dbReference type="Pfam" id="PF07690">
    <property type="entry name" value="MFS_1"/>
    <property type="match status" value="1"/>
</dbReference>
<keyword evidence="2 5" id="KW-0812">Transmembrane</keyword>
<dbReference type="PANTHER" id="PTHR43129">
    <property type="entry name" value="FOSMIDOMYCIN RESISTANCE PROTEIN"/>
    <property type="match status" value="1"/>
</dbReference>
<keyword evidence="3 5" id="KW-1133">Transmembrane helix</keyword>
<sequence length="395" mass="40657">MDMESTMTADEAVVERSAWQRMRVWLAAHAVDDFYQGLIPASIPFFVVGRHYSYLAASGLALAAALGSSLPQPLFGLLADRRHLPWLAPVGLALAAAGAGLAGIAPGYPLVWALLLLSGLGVAAFHPAAGRGARRDARHSTTAMSLFAAGGSIGFFLAPALATPALVSLGLAGMALFVPPAVLMAFVLWRHEARRSAQPGEAQQRAGRDRWGPFAILTCVEVVRSVVFFGVNTFVGLYWIDCLGASKSLAGAALTCFLVGGVLGTLAGGRLGDRVGLARATRWGSVAAIPALAALRLVAEPHLALGCAVLAGVAVNIPFAVLVKLGQDYLPSRPGTASGVTLGLAVSIGGVFLPAFGAIANTYGPAAVFTVLCAVPAIALGLALWLPEPEHEEAS</sequence>
<evidence type="ECO:0000256" key="3">
    <source>
        <dbReference type="ARBA" id="ARBA00022989"/>
    </source>
</evidence>
<feature type="transmembrane region" description="Helical" evidence="5">
    <location>
        <begin position="214"/>
        <end position="237"/>
    </location>
</feature>
<feature type="transmembrane region" description="Helical" evidence="5">
    <location>
        <begin position="249"/>
        <end position="268"/>
    </location>
</feature>
<feature type="transmembrane region" description="Helical" evidence="5">
    <location>
        <begin position="303"/>
        <end position="325"/>
    </location>
</feature>
<dbReference type="AlphaFoldDB" id="U1N998"/>
<evidence type="ECO:0000313" key="7">
    <source>
        <dbReference type="EMBL" id="ERG69373.1"/>
    </source>
</evidence>
<dbReference type="HOGENOM" id="CLU_040537_0_0_11"/>
<gene>
    <name evidence="7" type="ORF">HMPREF9336_04069</name>
</gene>
<evidence type="ECO:0000259" key="6">
    <source>
        <dbReference type="PROSITE" id="PS50850"/>
    </source>
</evidence>
<feature type="transmembrane region" description="Helical" evidence="5">
    <location>
        <begin position="366"/>
        <end position="386"/>
    </location>
</feature>
<dbReference type="EMBL" id="ACZI02000001">
    <property type="protein sequence ID" value="ERG69373.1"/>
    <property type="molecule type" value="Genomic_DNA"/>
</dbReference>
<accession>U1N998</accession>
<evidence type="ECO:0000256" key="5">
    <source>
        <dbReference type="SAM" id="Phobius"/>
    </source>
</evidence>
<feature type="transmembrane region" description="Helical" evidence="5">
    <location>
        <begin position="52"/>
        <end position="71"/>
    </location>
</feature>
<dbReference type="SUPFAM" id="SSF103473">
    <property type="entry name" value="MFS general substrate transporter"/>
    <property type="match status" value="1"/>
</dbReference>
<dbReference type="InterPro" id="IPR036259">
    <property type="entry name" value="MFS_trans_sf"/>
</dbReference>
<name>U1N998_SEGRC</name>
<evidence type="ECO:0000256" key="2">
    <source>
        <dbReference type="ARBA" id="ARBA00022692"/>
    </source>
</evidence>
<dbReference type="GO" id="GO:0022857">
    <property type="term" value="F:transmembrane transporter activity"/>
    <property type="evidence" value="ECO:0007669"/>
    <property type="project" value="InterPro"/>
</dbReference>
<proteinExistence type="predicted"/>
<dbReference type="Proteomes" id="UP000004816">
    <property type="component" value="Unassembled WGS sequence"/>
</dbReference>
<dbReference type="eggNOG" id="COG2814">
    <property type="taxonomic scope" value="Bacteria"/>
</dbReference>
<organism evidence="7 8">
    <name type="scientific">Segniliparus rugosus (strain ATCC BAA-974 / DSM 45345 / CCUG 50838 / CIP 108380 / JCM 13579 / CDC 945)</name>
    <dbReference type="NCBI Taxonomy" id="679197"/>
    <lineage>
        <taxon>Bacteria</taxon>
        <taxon>Bacillati</taxon>
        <taxon>Actinomycetota</taxon>
        <taxon>Actinomycetes</taxon>
        <taxon>Mycobacteriales</taxon>
        <taxon>Segniliparaceae</taxon>
        <taxon>Segniliparus</taxon>
    </lineage>
</organism>
<dbReference type="CDD" id="cd17478">
    <property type="entry name" value="MFS_FsR"/>
    <property type="match status" value="1"/>
</dbReference>
<evidence type="ECO:0000256" key="4">
    <source>
        <dbReference type="ARBA" id="ARBA00023136"/>
    </source>
</evidence>
<feature type="transmembrane region" description="Helical" evidence="5">
    <location>
        <begin position="167"/>
        <end position="189"/>
    </location>
</feature>
<dbReference type="RefSeq" id="WP_021029884.1">
    <property type="nucleotide sequence ID" value="NZ_KI391953.1"/>
</dbReference>
<dbReference type="InterPro" id="IPR020846">
    <property type="entry name" value="MFS_dom"/>
</dbReference>
<dbReference type="Gene3D" id="1.20.1250.20">
    <property type="entry name" value="MFS general substrate transporter like domains"/>
    <property type="match status" value="2"/>
</dbReference>
<dbReference type="PROSITE" id="PS50850">
    <property type="entry name" value="MFS"/>
    <property type="match status" value="1"/>
</dbReference>
<dbReference type="GO" id="GO:0005886">
    <property type="term" value="C:plasma membrane"/>
    <property type="evidence" value="ECO:0007669"/>
    <property type="project" value="UniProtKB-SubCell"/>
</dbReference>
<keyword evidence="8" id="KW-1185">Reference proteome</keyword>
<evidence type="ECO:0000256" key="1">
    <source>
        <dbReference type="ARBA" id="ARBA00004651"/>
    </source>
</evidence>
<reference evidence="7 8" key="1">
    <citation type="journal article" date="2011" name="Stand. Genomic Sci.">
        <title>High quality draft genome sequence of Segniliparus rugosus CDC 945(T)= (ATCC BAA-974(T)).</title>
        <authorList>
            <person name="Earl A.M."/>
            <person name="Desjardins C.A."/>
            <person name="Fitzgerald M.G."/>
            <person name="Arachchi H.M."/>
            <person name="Zeng Q."/>
            <person name="Mehta T."/>
            <person name="Griggs A."/>
            <person name="Birren B.W."/>
            <person name="Toney N.C."/>
            <person name="Carr J."/>
            <person name="Posey J."/>
            <person name="Butler W.R."/>
        </authorList>
    </citation>
    <scope>NUCLEOTIDE SEQUENCE [LARGE SCALE GENOMIC DNA]</scope>
    <source>
        <strain evidence="8">ATCC BAA-974 / DSM 45345 / CCUG 50838 / CIP 108380 / JCM 13579 / CDC 945</strain>
    </source>
</reference>
<protein>
    <recommendedName>
        <fullName evidence="6">Major facilitator superfamily (MFS) profile domain-containing protein</fullName>
    </recommendedName>
</protein>
<evidence type="ECO:0000313" key="8">
    <source>
        <dbReference type="Proteomes" id="UP000004816"/>
    </source>
</evidence>
<keyword evidence="4 5" id="KW-0472">Membrane</keyword>
<feature type="transmembrane region" description="Helical" evidence="5">
    <location>
        <begin position="110"/>
        <end position="129"/>
    </location>
</feature>
<dbReference type="InterPro" id="IPR011701">
    <property type="entry name" value="MFS"/>
</dbReference>
<comment type="caution">
    <text evidence="7">The sequence shown here is derived from an EMBL/GenBank/DDBJ whole genome shotgun (WGS) entry which is preliminary data.</text>
</comment>
<feature type="domain" description="Major facilitator superfamily (MFS) profile" evidence="6">
    <location>
        <begin position="165"/>
        <end position="395"/>
    </location>
</feature>
<dbReference type="PANTHER" id="PTHR43129:SF1">
    <property type="entry name" value="FOSMIDOMYCIN RESISTANCE PROTEIN"/>
    <property type="match status" value="1"/>
</dbReference>